<reference evidence="1 2" key="1">
    <citation type="submission" date="2024-01" db="EMBL/GenBank/DDBJ databases">
        <title>the genome sequence of strain Microbacterium schleiferi NBRC 15075.</title>
        <authorList>
            <person name="Ding Y."/>
            <person name="Zhang G."/>
        </authorList>
    </citation>
    <scope>NUCLEOTIDE SEQUENCE [LARGE SCALE GENOMIC DNA]</scope>
    <source>
        <strain evidence="1 2">NBRC 15075</strain>
    </source>
</reference>
<comment type="caution">
    <text evidence="1">The sequence shown here is derived from an EMBL/GenBank/DDBJ whole genome shotgun (WGS) entry which is preliminary data.</text>
</comment>
<dbReference type="EMBL" id="JAZHOV010000008">
    <property type="protein sequence ID" value="MEF2256072.1"/>
    <property type="molecule type" value="Genomic_DNA"/>
</dbReference>
<evidence type="ECO:0000313" key="1">
    <source>
        <dbReference type="EMBL" id="MEF2256072.1"/>
    </source>
</evidence>
<accession>A0ABU7V8Q3</accession>
<evidence type="ECO:0000313" key="2">
    <source>
        <dbReference type="Proteomes" id="UP001351900"/>
    </source>
</evidence>
<gene>
    <name evidence="1" type="ORF">V2V91_13155</name>
</gene>
<organism evidence="1 2">
    <name type="scientific">Microbacterium schleiferi</name>
    <dbReference type="NCBI Taxonomy" id="69362"/>
    <lineage>
        <taxon>Bacteria</taxon>
        <taxon>Bacillati</taxon>
        <taxon>Actinomycetota</taxon>
        <taxon>Actinomycetes</taxon>
        <taxon>Micrococcales</taxon>
        <taxon>Microbacteriaceae</taxon>
        <taxon>Microbacterium</taxon>
    </lineage>
</organism>
<protein>
    <submittedName>
        <fullName evidence="1">Uncharacterized protein</fullName>
    </submittedName>
</protein>
<keyword evidence="2" id="KW-1185">Reference proteome</keyword>
<dbReference type="RefSeq" id="WP_331792193.1">
    <property type="nucleotide sequence ID" value="NZ_BAAAUO010000001.1"/>
</dbReference>
<sequence length="65" mass="7246">MPPRISREVAGGEVSESFDDVRDFLEVWVCAREPSEVAYVQLEFAGVDRIDVRESRGVSGNRFAG</sequence>
<proteinExistence type="predicted"/>
<dbReference type="Proteomes" id="UP001351900">
    <property type="component" value="Unassembled WGS sequence"/>
</dbReference>
<name>A0ABU7V8Q3_9MICO</name>